<dbReference type="SUPFAM" id="SSF57903">
    <property type="entry name" value="FYVE/PHD zinc finger"/>
    <property type="match status" value="1"/>
</dbReference>
<dbReference type="Gene3D" id="3.30.40.10">
    <property type="entry name" value="Zinc/RING finger domain, C3HC4 (zinc finger)"/>
    <property type="match status" value="1"/>
</dbReference>
<reference evidence="6" key="1">
    <citation type="submission" date="2023-03" db="EMBL/GenBank/DDBJ databases">
        <title>Chromosome-level genomes of two armyworms, Mythimna separata and Mythimna loreyi, provide insights into the biosynthesis and reception of sex pheromones.</title>
        <authorList>
            <person name="Zhao H."/>
        </authorList>
    </citation>
    <scope>NUCLEOTIDE SEQUENCE</scope>
    <source>
        <strain evidence="6">BeijingLab</strain>
        <tissue evidence="6">Pupa</tissue>
    </source>
</reference>
<dbReference type="InterPro" id="IPR013083">
    <property type="entry name" value="Znf_RING/FYVE/PHD"/>
</dbReference>
<gene>
    <name evidence="6" type="ORF">PYW07_009186</name>
</gene>
<accession>A0AAD8DN19</accession>
<name>A0AAD8DN19_MYTSE</name>
<keyword evidence="1" id="KW-0479">Metal-binding</keyword>
<dbReference type="EMBL" id="JARGEI010000024">
    <property type="protein sequence ID" value="KAJ8709360.1"/>
    <property type="molecule type" value="Genomic_DNA"/>
</dbReference>
<feature type="compositionally biased region" description="Polar residues" evidence="4">
    <location>
        <begin position="337"/>
        <end position="352"/>
    </location>
</feature>
<evidence type="ECO:0000256" key="1">
    <source>
        <dbReference type="ARBA" id="ARBA00022723"/>
    </source>
</evidence>
<feature type="compositionally biased region" description="Polar residues" evidence="4">
    <location>
        <begin position="79"/>
        <end position="133"/>
    </location>
</feature>
<evidence type="ECO:0000313" key="6">
    <source>
        <dbReference type="EMBL" id="KAJ8709360.1"/>
    </source>
</evidence>
<feature type="region of interest" description="Disordered" evidence="4">
    <location>
        <begin position="337"/>
        <end position="395"/>
    </location>
</feature>
<feature type="region of interest" description="Disordered" evidence="4">
    <location>
        <begin position="274"/>
        <end position="293"/>
    </location>
</feature>
<feature type="compositionally biased region" description="Basic and acidic residues" evidence="4">
    <location>
        <begin position="277"/>
        <end position="290"/>
    </location>
</feature>
<dbReference type="AlphaFoldDB" id="A0AAD8DN19"/>
<feature type="region of interest" description="Disordered" evidence="4">
    <location>
        <begin position="76"/>
        <end position="141"/>
    </location>
</feature>
<dbReference type="GO" id="GO:0008270">
    <property type="term" value="F:zinc ion binding"/>
    <property type="evidence" value="ECO:0007669"/>
    <property type="project" value="UniProtKB-KW"/>
</dbReference>
<keyword evidence="2" id="KW-0863">Zinc-finger</keyword>
<evidence type="ECO:0000313" key="7">
    <source>
        <dbReference type="Proteomes" id="UP001231518"/>
    </source>
</evidence>
<comment type="caution">
    <text evidence="6">The sequence shown here is derived from an EMBL/GenBank/DDBJ whole genome shotgun (WGS) entry which is preliminary data.</text>
</comment>
<feature type="region of interest" description="Disordered" evidence="4">
    <location>
        <begin position="198"/>
        <end position="267"/>
    </location>
</feature>
<protein>
    <recommendedName>
        <fullName evidence="5">Zinc finger PHD-type domain-containing protein</fullName>
    </recommendedName>
</protein>
<keyword evidence="3" id="KW-0862">Zinc</keyword>
<feature type="domain" description="Zinc finger PHD-type" evidence="5">
    <location>
        <begin position="402"/>
        <end position="445"/>
    </location>
</feature>
<feature type="compositionally biased region" description="Polar residues" evidence="4">
    <location>
        <begin position="373"/>
        <end position="387"/>
    </location>
</feature>
<proteinExistence type="predicted"/>
<keyword evidence="7" id="KW-1185">Reference proteome</keyword>
<dbReference type="InterPro" id="IPR011011">
    <property type="entry name" value="Znf_FYVE_PHD"/>
</dbReference>
<dbReference type="Proteomes" id="UP001231518">
    <property type="component" value="Chromosome 22"/>
</dbReference>
<evidence type="ECO:0000256" key="3">
    <source>
        <dbReference type="ARBA" id="ARBA00022833"/>
    </source>
</evidence>
<organism evidence="6 7">
    <name type="scientific">Mythimna separata</name>
    <name type="common">Oriental armyworm</name>
    <name type="synonym">Pseudaletia separata</name>
    <dbReference type="NCBI Taxonomy" id="271217"/>
    <lineage>
        <taxon>Eukaryota</taxon>
        <taxon>Metazoa</taxon>
        <taxon>Ecdysozoa</taxon>
        <taxon>Arthropoda</taxon>
        <taxon>Hexapoda</taxon>
        <taxon>Insecta</taxon>
        <taxon>Pterygota</taxon>
        <taxon>Neoptera</taxon>
        <taxon>Endopterygota</taxon>
        <taxon>Lepidoptera</taxon>
        <taxon>Glossata</taxon>
        <taxon>Ditrysia</taxon>
        <taxon>Noctuoidea</taxon>
        <taxon>Noctuidae</taxon>
        <taxon>Noctuinae</taxon>
        <taxon>Hadenini</taxon>
        <taxon>Mythimna</taxon>
    </lineage>
</organism>
<evidence type="ECO:0000256" key="2">
    <source>
        <dbReference type="ARBA" id="ARBA00022771"/>
    </source>
</evidence>
<dbReference type="CDD" id="cd15489">
    <property type="entry name" value="PHD_SF"/>
    <property type="match status" value="1"/>
</dbReference>
<dbReference type="InterPro" id="IPR001965">
    <property type="entry name" value="Znf_PHD"/>
</dbReference>
<evidence type="ECO:0000256" key="4">
    <source>
        <dbReference type="SAM" id="MobiDB-lite"/>
    </source>
</evidence>
<dbReference type="SMART" id="SM00249">
    <property type="entry name" value="PHD"/>
    <property type="match status" value="1"/>
</dbReference>
<evidence type="ECO:0000259" key="5">
    <source>
        <dbReference type="SMART" id="SM00249"/>
    </source>
</evidence>
<feature type="compositionally biased region" description="Polar residues" evidence="4">
    <location>
        <begin position="244"/>
        <end position="256"/>
    </location>
</feature>
<sequence>MDKSVFRSFEYYWDEEVLNYWSVHEDRKITKQRFGMLFSKAWDKAATPANIKSGFEATGIFPFNPERIPEEAYAPSIPTFDSTIPGPSQNQENNDPNDSDSITSENLLIPSQGNENNIDSDATNANENLSIPPQQDEDIIDSHDTNASENVLIPSRGNEDPFDSDATNASESILISPQRNDDHTESNDAVAGKNLVIPAHVNDNPNDSTRFDVSGNHSFSVENPVPILHPDQKDSQTRGHLLPNTANRSNNNSKHPTQVKRVYDDFDSSEEIPLSKLKQDKNNRDSKTESKVCSTTLNESYSSFCEILKTPEKTSSPKTKTRAKAINSLAQELTKSMFTEKNNKPGPSNASKQKIENKPGPSRASSQKRKQYSTKMNKTEAVTSKVNQKGKGHTKKSKNSWYCYVCDEDRIADMRICFLCQTYVHEDCVGLTKEDTDKFICTRCSQN</sequence>